<feature type="domain" description="Radical SAM core" evidence="4">
    <location>
        <begin position="28"/>
        <end position="277"/>
    </location>
</feature>
<keyword evidence="5" id="KW-0456">Lyase</keyword>
<dbReference type="GeneID" id="41598338"/>
<dbReference type="KEGG" id="nev:NTE_02645"/>
<dbReference type="EMBL" id="CP007174">
    <property type="protein sequence ID" value="AIF84688.1"/>
    <property type="molecule type" value="Genomic_DNA"/>
</dbReference>
<dbReference type="OrthoDB" id="15538at2157"/>
<dbReference type="SFLD" id="SFLDS00029">
    <property type="entry name" value="Radical_SAM"/>
    <property type="match status" value="1"/>
</dbReference>
<dbReference type="InterPro" id="IPR040086">
    <property type="entry name" value="MJ0683-like"/>
</dbReference>
<dbReference type="GO" id="GO:0016829">
    <property type="term" value="F:lyase activity"/>
    <property type="evidence" value="ECO:0007669"/>
    <property type="project" value="UniProtKB-KW"/>
</dbReference>
<dbReference type="SUPFAM" id="SSF102114">
    <property type="entry name" value="Radical SAM enzymes"/>
    <property type="match status" value="1"/>
</dbReference>
<reference evidence="5 6" key="1">
    <citation type="journal article" date="2014" name="PLoS ONE">
        <title>Genome Sequence of Candidatus Nitrososphaera evergladensis from Group I.1b Enriched from Everglades Soil Reveals Novel Genomic Features of the Ammonia-Oxidizing Archaea.</title>
        <authorList>
            <person name="Zhalnina K.V."/>
            <person name="Dias R."/>
            <person name="Leonard M.T."/>
            <person name="Dorr de Quadros P."/>
            <person name="Camargo F.A."/>
            <person name="Drew J.C."/>
            <person name="Farmerie W.G."/>
            <person name="Daroub S.H."/>
            <person name="Triplett E.W."/>
        </authorList>
    </citation>
    <scope>NUCLEOTIDE SEQUENCE [LARGE SCALE GENOMIC DNA]</scope>
    <source>
        <strain evidence="5 6">SR1</strain>
    </source>
</reference>
<dbReference type="InterPro" id="IPR058240">
    <property type="entry name" value="rSAM_sf"/>
</dbReference>
<keyword evidence="2" id="KW-0408">Iron</keyword>
<accession>A0A075MU67</accession>
<dbReference type="HOGENOM" id="CLU_015525_1_1_2"/>
<protein>
    <submittedName>
        <fullName evidence="5">DNA repair photolyase</fullName>
    </submittedName>
</protein>
<evidence type="ECO:0000256" key="2">
    <source>
        <dbReference type="ARBA" id="ARBA00023004"/>
    </source>
</evidence>
<evidence type="ECO:0000259" key="4">
    <source>
        <dbReference type="PROSITE" id="PS51918"/>
    </source>
</evidence>
<dbReference type="Proteomes" id="UP000028194">
    <property type="component" value="Chromosome"/>
</dbReference>
<dbReference type="PROSITE" id="PS51918">
    <property type="entry name" value="RADICAL_SAM"/>
    <property type="match status" value="1"/>
</dbReference>
<dbReference type="CDD" id="cd01335">
    <property type="entry name" value="Radical_SAM"/>
    <property type="match status" value="1"/>
</dbReference>
<evidence type="ECO:0000256" key="1">
    <source>
        <dbReference type="ARBA" id="ARBA00022723"/>
    </source>
</evidence>
<dbReference type="GO" id="GO:0051536">
    <property type="term" value="F:iron-sulfur cluster binding"/>
    <property type="evidence" value="ECO:0007669"/>
    <property type="project" value="UniProtKB-KW"/>
</dbReference>
<evidence type="ECO:0000256" key="3">
    <source>
        <dbReference type="ARBA" id="ARBA00023014"/>
    </source>
</evidence>
<dbReference type="PANTHER" id="PTHR43432">
    <property type="entry name" value="SLR0285 PROTEIN"/>
    <property type="match status" value="1"/>
</dbReference>
<dbReference type="eggNOG" id="arCOG01290">
    <property type="taxonomic scope" value="Archaea"/>
</dbReference>
<dbReference type="SFLD" id="SFLDG01084">
    <property type="entry name" value="Uncharacterised_Radical_SAM_Su"/>
    <property type="match status" value="1"/>
</dbReference>
<dbReference type="GO" id="GO:0046872">
    <property type="term" value="F:metal ion binding"/>
    <property type="evidence" value="ECO:0007669"/>
    <property type="project" value="UniProtKB-KW"/>
</dbReference>
<dbReference type="STRING" id="1459636.NTE_02645"/>
<dbReference type="RefSeq" id="WP_148701215.1">
    <property type="nucleotide sequence ID" value="NZ_CP007174.1"/>
</dbReference>
<evidence type="ECO:0000313" key="5">
    <source>
        <dbReference type="EMBL" id="AIF84688.1"/>
    </source>
</evidence>
<name>A0A075MU67_9ARCH</name>
<dbReference type="InterPro" id="IPR006638">
    <property type="entry name" value="Elp3/MiaA/NifB-like_rSAM"/>
</dbReference>
<organism evidence="5 6">
    <name type="scientific">Candidatus Nitrososphaera evergladensis SR1</name>
    <dbReference type="NCBI Taxonomy" id="1459636"/>
    <lineage>
        <taxon>Archaea</taxon>
        <taxon>Nitrososphaerota</taxon>
        <taxon>Nitrososphaeria</taxon>
        <taxon>Nitrososphaerales</taxon>
        <taxon>Nitrososphaeraceae</taxon>
        <taxon>Nitrososphaera</taxon>
    </lineage>
</organism>
<keyword evidence="3" id="KW-0411">Iron-sulfur</keyword>
<dbReference type="Pfam" id="PF04055">
    <property type="entry name" value="Radical_SAM"/>
    <property type="match status" value="1"/>
</dbReference>
<dbReference type="Gene3D" id="3.80.30.30">
    <property type="match status" value="1"/>
</dbReference>
<evidence type="ECO:0000313" key="6">
    <source>
        <dbReference type="Proteomes" id="UP000028194"/>
    </source>
</evidence>
<sequence>MSSGLWYDVSAPRYEAKKAKSIIHPFAVKGYTGMTVNPYQGCQHRCAYCYATYEWSPEFYDKVYAKSNAPEVLEKELQSWKASTINPMMVASATDAYQPAELRYGLTRKCVQVLQKYNVPYYVFTKSTIIERDLELHRRYARNCLVIWSITTANEKIRRIVEPGTPPAERIFAVIKKFTDAGVPCGINVDPIMPLVTDTDEELGAVVDRCKEAGVKYVFGAMLRMRDDIWDRMKLALRLLQVPDGERRYRQIYEIKEELSADAKQKYIACNKEYGKRVTDRLHEIIKSRGLCPDFPDHVRPQDIDRSCTGQMTMLSFVHRDI</sequence>
<dbReference type="AlphaFoldDB" id="A0A075MU67"/>
<dbReference type="InterPro" id="IPR007197">
    <property type="entry name" value="rSAM"/>
</dbReference>
<dbReference type="SMART" id="SM00729">
    <property type="entry name" value="Elp3"/>
    <property type="match status" value="1"/>
</dbReference>
<dbReference type="PANTHER" id="PTHR43432:SF4">
    <property type="entry name" value="RADICAL SAM CORE DOMAIN-CONTAINING PROTEIN"/>
    <property type="match status" value="1"/>
</dbReference>
<keyword evidence="6" id="KW-1185">Reference proteome</keyword>
<gene>
    <name evidence="5" type="ORF">NTE_02645</name>
</gene>
<keyword evidence="1" id="KW-0479">Metal-binding</keyword>
<proteinExistence type="predicted"/>